<dbReference type="InterPro" id="IPR029688">
    <property type="entry name" value="ICR"/>
</dbReference>
<evidence type="ECO:0000313" key="5">
    <source>
        <dbReference type="EMBL" id="KAG0503148.1"/>
    </source>
</evidence>
<organism evidence="5 6">
    <name type="scientific">Vanilla planifolia</name>
    <name type="common">Vanilla</name>
    <dbReference type="NCBI Taxonomy" id="51239"/>
    <lineage>
        <taxon>Eukaryota</taxon>
        <taxon>Viridiplantae</taxon>
        <taxon>Streptophyta</taxon>
        <taxon>Embryophyta</taxon>
        <taxon>Tracheophyta</taxon>
        <taxon>Spermatophyta</taxon>
        <taxon>Magnoliopsida</taxon>
        <taxon>Liliopsida</taxon>
        <taxon>Asparagales</taxon>
        <taxon>Orchidaceae</taxon>
        <taxon>Vanilloideae</taxon>
        <taxon>Vanilleae</taxon>
        <taxon>Vanilla</taxon>
    </lineage>
</organism>
<dbReference type="PANTHER" id="PTHR34224">
    <property type="entry name" value="INTERACTOR OF CONSTITUTIVE ACTIVE ROPS 2, CHLOROPLASTIC-RELATED"/>
    <property type="match status" value="1"/>
</dbReference>
<dbReference type="PANTHER" id="PTHR34224:SF4">
    <property type="entry name" value="INTERACTOR OF CONSTITUTIVE ACTIVE ROPS 2, CHLOROPLASTIC"/>
    <property type="match status" value="1"/>
</dbReference>
<evidence type="ECO:0000313" key="6">
    <source>
        <dbReference type="Proteomes" id="UP000639772"/>
    </source>
</evidence>
<sequence length="606" mass="68663">MQTSKPRNGTSELPNKKSPVSPKPPRASRKSGSDSDSAASKLTSKKTSNERSPNFSDRQSPKHPVIVVYEKKRSVKLSELESQLTQLQEELKKTKEMLSSSESSKQCVQEEAEEDRKQLTIMSAKLEESHLHLVELSKAEDTRLQELEKISQERDKAWLSELESVQKQHTADSTALVCAMNEIQMLKQQLDVVMKSKRTPSDDSNATLTELEALKDDMAAVLQNVQNLSVQIREKEVVEEEVKLVVSQTQKQLEMANATIDTLRAESSNLLESLNSTRFKLEESRGRVSALEEVVKQLQVDEDEDVEKQEPSYSTEFGSWHSELAELRDALEAVEVKYLEEQIRTTTEIQSAYEMAELVKLNAEKRESELESALESRMAENSNFNIRLLDMETAFQTISAVNKELKEKMEREQAYKFDSELKLLKATTDWTELKANLLDKETELQGILEENDILKSELSKRDIEHQNNLSSAISDAEKARVAEEEALKRVDCVNEEAEKSDKRLTKMMEQLQVAQSLNSEMEAELRCLRVQSDQWRKAAEAAAAILSPATNGRVIERIGSMDSDYNSLSSKLMASPFSDDLYDESPKKKNGNVLRKFGGLWKKGTK</sequence>
<accession>A0A835SG83</accession>
<feature type="compositionally biased region" description="Low complexity" evidence="4">
    <location>
        <begin position="34"/>
        <end position="46"/>
    </location>
</feature>
<evidence type="ECO:0000256" key="1">
    <source>
        <dbReference type="ARBA" id="ARBA00009778"/>
    </source>
</evidence>
<evidence type="ECO:0000256" key="3">
    <source>
        <dbReference type="SAM" id="Coils"/>
    </source>
</evidence>
<feature type="coiled-coil region" evidence="3">
    <location>
        <begin position="208"/>
        <end position="344"/>
    </location>
</feature>
<dbReference type="AlphaFoldDB" id="A0A835SG83"/>
<dbReference type="Proteomes" id="UP000639772">
    <property type="component" value="Chromosome 1"/>
</dbReference>
<feature type="coiled-coil region" evidence="3">
    <location>
        <begin position="494"/>
        <end position="538"/>
    </location>
</feature>
<evidence type="ECO:0000256" key="4">
    <source>
        <dbReference type="SAM" id="MobiDB-lite"/>
    </source>
</evidence>
<comment type="caution">
    <text evidence="5">The sequence shown here is derived from an EMBL/GenBank/DDBJ whole genome shotgun (WGS) entry which is preliminary data.</text>
</comment>
<proteinExistence type="inferred from homology"/>
<dbReference type="EMBL" id="JADCNM010000001">
    <property type="protein sequence ID" value="KAG0503148.1"/>
    <property type="molecule type" value="Genomic_DNA"/>
</dbReference>
<keyword evidence="2 3" id="KW-0175">Coiled coil</keyword>
<dbReference type="OrthoDB" id="1932291at2759"/>
<comment type="similarity">
    <text evidence="1">Belongs to the ICR family.</text>
</comment>
<name>A0A835SG83_VANPL</name>
<evidence type="ECO:0000256" key="2">
    <source>
        <dbReference type="ARBA" id="ARBA00023054"/>
    </source>
</evidence>
<feature type="region of interest" description="Disordered" evidence="4">
    <location>
        <begin position="91"/>
        <end position="111"/>
    </location>
</feature>
<gene>
    <name evidence="5" type="ORF">HPP92_003220</name>
</gene>
<feature type="compositionally biased region" description="Polar residues" evidence="4">
    <location>
        <begin position="1"/>
        <end position="13"/>
    </location>
</feature>
<reference evidence="5 6" key="1">
    <citation type="journal article" date="2020" name="Nat. Food">
        <title>A phased Vanilla planifolia genome enables genetic improvement of flavour and production.</title>
        <authorList>
            <person name="Hasing T."/>
            <person name="Tang H."/>
            <person name="Brym M."/>
            <person name="Khazi F."/>
            <person name="Huang T."/>
            <person name="Chambers A.H."/>
        </authorList>
    </citation>
    <scope>NUCLEOTIDE SEQUENCE [LARGE SCALE GENOMIC DNA]</scope>
    <source>
        <tissue evidence="5">Leaf</tissue>
    </source>
</reference>
<protein>
    <submittedName>
        <fullName evidence="5">Uncharacterized protein</fullName>
    </submittedName>
</protein>
<feature type="region of interest" description="Disordered" evidence="4">
    <location>
        <begin position="1"/>
        <end position="66"/>
    </location>
</feature>
<feature type="compositionally biased region" description="Polar residues" evidence="4">
    <location>
        <begin position="97"/>
        <end position="107"/>
    </location>
</feature>